<feature type="region of interest" description="Disordered" evidence="1">
    <location>
        <begin position="75"/>
        <end position="100"/>
    </location>
</feature>
<feature type="compositionally biased region" description="Acidic residues" evidence="1">
    <location>
        <begin position="77"/>
        <end position="100"/>
    </location>
</feature>
<proteinExistence type="predicted"/>
<organism evidence="2">
    <name type="scientific">virus sp. ctfPt13</name>
    <dbReference type="NCBI Taxonomy" id="2826811"/>
    <lineage>
        <taxon>Viruses</taxon>
    </lineage>
</organism>
<dbReference type="EMBL" id="BK015836">
    <property type="protein sequence ID" value="DAE27389.1"/>
    <property type="molecule type" value="Genomic_DNA"/>
</dbReference>
<evidence type="ECO:0000256" key="1">
    <source>
        <dbReference type="SAM" id="MobiDB-lite"/>
    </source>
</evidence>
<accession>A0A8S5R8N1</accession>
<protein>
    <submittedName>
        <fullName evidence="2">Uncharacterized protein</fullName>
    </submittedName>
</protein>
<reference evidence="2" key="1">
    <citation type="journal article" date="2021" name="Proc. Natl. Acad. Sci. U.S.A.">
        <title>A Catalog of Tens of Thousands of Viruses from Human Metagenomes Reveals Hidden Associations with Chronic Diseases.</title>
        <authorList>
            <person name="Tisza M.J."/>
            <person name="Buck C.B."/>
        </authorList>
    </citation>
    <scope>NUCLEOTIDE SEQUENCE</scope>
    <source>
        <strain evidence="2">CtfPt13</strain>
    </source>
</reference>
<evidence type="ECO:0000313" key="2">
    <source>
        <dbReference type="EMBL" id="DAE27389.1"/>
    </source>
</evidence>
<name>A0A8S5R8N1_9VIRU</name>
<sequence>MRKIKKTLPVSEISYYNRDGVMQSVTVNTNVRTVEQAVKELMKRGLCNVLVDDIKVRKYTYAMDAEQFFENAVLVDTDNETEGETEAEAEAEAEAETVND</sequence>